<accession>A0ABY1R8V8</accession>
<evidence type="ECO:0008006" key="3">
    <source>
        <dbReference type="Google" id="ProtNLM"/>
    </source>
</evidence>
<reference evidence="1 2" key="1">
    <citation type="submission" date="2017-05" db="EMBL/GenBank/DDBJ databases">
        <authorList>
            <person name="Varghese N."/>
            <person name="Submissions S."/>
        </authorList>
    </citation>
    <scope>NUCLEOTIDE SEQUENCE [LARGE SCALE GENOMIC DNA]</scope>
    <source>
        <strain evidence="1 2">DSM 18015</strain>
    </source>
</reference>
<gene>
    <name evidence="1" type="ORF">SAMN05421679_11331</name>
</gene>
<name>A0ABY1R8V8_9FLAO</name>
<evidence type="ECO:0000313" key="1">
    <source>
        <dbReference type="EMBL" id="SMP97448.1"/>
    </source>
</evidence>
<protein>
    <recommendedName>
        <fullName evidence="3">DKNYY family protein</fullName>
    </recommendedName>
</protein>
<proteinExistence type="predicted"/>
<organism evidence="1 2">
    <name type="scientific">Epilithonimonas pallida</name>
    <dbReference type="NCBI Taxonomy" id="373671"/>
    <lineage>
        <taxon>Bacteria</taxon>
        <taxon>Pseudomonadati</taxon>
        <taxon>Bacteroidota</taxon>
        <taxon>Flavobacteriia</taxon>
        <taxon>Flavobacteriales</taxon>
        <taxon>Weeksellaceae</taxon>
        <taxon>Chryseobacterium group</taxon>
        <taxon>Epilithonimonas</taxon>
    </lineage>
</organism>
<dbReference type="PROSITE" id="PS51257">
    <property type="entry name" value="PROKAR_LIPOPROTEIN"/>
    <property type="match status" value="1"/>
</dbReference>
<dbReference type="Proteomes" id="UP001158050">
    <property type="component" value="Unassembled WGS sequence"/>
</dbReference>
<evidence type="ECO:0000313" key="2">
    <source>
        <dbReference type="Proteomes" id="UP001158050"/>
    </source>
</evidence>
<dbReference type="RefSeq" id="WP_283418175.1">
    <property type="nucleotide sequence ID" value="NZ_FXUO01000013.1"/>
</dbReference>
<dbReference type="EMBL" id="FXUO01000013">
    <property type="protein sequence ID" value="SMP97448.1"/>
    <property type="molecule type" value="Genomic_DNA"/>
</dbReference>
<keyword evidence="2" id="KW-1185">Reference proteome</keyword>
<comment type="caution">
    <text evidence="1">The sequence shown here is derived from an EMBL/GenBank/DDBJ whole genome shotgun (WGS) entry which is preliminary data.</text>
</comment>
<sequence>MKILANLKISLLFLVIFSCKENKQNKIRSVFAGDSSRKWYCYSMDETHAFYPYRVKEFFRDGKQIQYINNSSTKQLEKIPKDDMYNPERWFIINDSVVSIESERNPVSGYYHKQNRKILFYNQDSIILQGTKKSEYQSILILTRYKKDNLHNTGKSNIEQTILKVKVNGKEYPTQKYKDIADPRN</sequence>